<accession>A0AA43GPI2</accession>
<proteinExistence type="predicted"/>
<dbReference type="Proteomes" id="UP001159387">
    <property type="component" value="Unassembled WGS sequence"/>
</dbReference>
<dbReference type="SUPFAM" id="SSF55008">
    <property type="entry name" value="HMA, heavy metal-associated domain"/>
    <property type="match status" value="1"/>
</dbReference>
<dbReference type="AlphaFoldDB" id="A0AA43GPI2"/>
<dbReference type="InterPro" id="IPR036163">
    <property type="entry name" value="HMA_dom_sf"/>
</dbReference>
<dbReference type="RefSeq" id="WP_280653224.1">
    <property type="nucleotide sequence ID" value="NZ_JANQDH010000013.1"/>
</dbReference>
<comment type="caution">
    <text evidence="1">The sequence shown here is derived from an EMBL/GenBank/DDBJ whole genome shotgun (WGS) entry which is preliminary data.</text>
</comment>
<dbReference type="Pfam" id="PF19991">
    <property type="entry name" value="HMA_2"/>
    <property type="match status" value="1"/>
</dbReference>
<protein>
    <recommendedName>
        <fullName evidence="3">HMA domain-containing protein</fullName>
    </recommendedName>
</protein>
<reference evidence="1 2" key="1">
    <citation type="journal article" date="2023" name="J. Phycol.">
        <title>Chrysosporum ovalisporum is synonymous with the true-branching cyanobacterium Umezakia natans (Nostocales/Aphanizomenonaceae).</title>
        <authorList>
            <person name="McGregor G.B."/>
            <person name="Sendall B.C."/>
            <person name="Niiyama Y."/>
            <person name="Tuji A."/>
            <person name="Willis A."/>
        </authorList>
    </citation>
    <scope>NUCLEOTIDE SEQUENCE [LARGE SCALE GENOMIC DNA]</scope>
    <source>
        <strain evidence="1 2">ANA360D</strain>
    </source>
</reference>
<evidence type="ECO:0000313" key="2">
    <source>
        <dbReference type="Proteomes" id="UP001159387"/>
    </source>
</evidence>
<organism evidence="1 2">
    <name type="scientific">Chrysosporum bergii ANA360D</name>
    <dbReference type="NCBI Taxonomy" id="617107"/>
    <lineage>
        <taxon>Bacteria</taxon>
        <taxon>Bacillati</taxon>
        <taxon>Cyanobacteriota</taxon>
        <taxon>Cyanophyceae</taxon>
        <taxon>Nostocales</taxon>
        <taxon>Nodulariaceae</taxon>
        <taxon>Chrysosporum</taxon>
    </lineage>
</organism>
<evidence type="ECO:0008006" key="3">
    <source>
        <dbReference type="Google" id="ProtNLM"/>
    </source>
</evidence>
<evidence type="ECO:0000313" key="1">
    <source>
        <dbReference type="EMBL" id="MDH6059209.1"/>
    </source>
</evidence>
<sequence>MLTNSHGNPTNIAKLLQQATFKTTLKPLPTQIISNTPQRLRLRISPRHRHLREMQRIVNILKAQPNIREVRINVNSGSVVVNHDGRQATLENILSTLLEIGVSFTDITATKSEAAKKVKGAVVNFNKKFEQATSGEVDLRFLFPLGLSLLAVRQILVKGWQLELIPWYVLAWYSFDSFIKLNGANDWTLD</sequence>
<dbReference type="EMBL" id="JANQDH010000013">
    <property type="protein sequence ID" value="MDH6059209.1"/>
    <property type="molecule type" value="Genomic_DNA"/>
</dbReference>
<name>A0AA43GPI2_9CYAN</name>
<dbReference type="GO" id="GO:0046872">
    <property type="term" value="F:metal ion binding"/>
    <property type="evidence" value="ECO:0007669"/>
    <property type="project" value="InterPro"/>
</dbReference>
<gene>
    <name evidence="1" type="ORF">NWP17_01915</name>
</gene>
<keyword evidence="2" id="KW-1185">Reference proteome</keyword>